<dbReference type="Proteomes" id="UP000228948">
    <property type="component" value="Chromosome"/>
</dbReference>
<proteinExistence type="predicted"/>
<keyword evidence="1" id="KW-1133">Transmembrane helix</keyword>
<protein>
    <submittedName>
        <fullName evidence="2">Uncharacterized protein</fullName>
    </submittedName>
</protein>
<dbReference type="RefSeq" id="WP_071480659.1">
    <property type="nucleotide sequence ID" value="NZ_CP024899.1"/>
</dbReference>
<dbReference type="OrthoDB" id="8077354at2"/>
<dbReference type="AlphaFoldDB" id="A0A2K8KH49"/>
<keyword evidence="3" id="KW-1185">Reference proteome</keyword>
<feature type="transmembrane region" description="Helical" evidence="1">
    <location>
        <begin position="27"/>
        <end position="46"/>
    </location>
</feature>
<sequence length="157" mass="17188">MTPDPQAVTDQASPAFKPLTLTSLRRYIFFTLAALILLGPAPGQLFGKHSPWLREWVMYSGVGVGLPKGVFTVHDASGPVAEYTPLQAAGLERYPQIVHYFFETRIFEDADLTRFAANTCEALLPGQHLSFDGVVGTRKGWVPMPVANLCPQTEDAP</sequence>
<accession>A0A2K8KH49</accession>
<name>A0A2K8KH49_9RHOB</name>
<dbReference type="KEGG" id="rbg:BG454_10175"/>
<evidence type="ECO:0000313" key="2">
    <source>
        <dbReference type="EMBL" id="ATX66138.1"/>
    </source>
</evidence>
<evidence type="ECO:0000256" key="1">
    <source>
        <dbReference type="SAM" id="Phobius"/>
    </source>
</evidence>
<organism evidence="2 3">
    <name type="scientific">Roseinatronobacter bogoriensis subsp. barguzinensis</name>
    <dbReference type="NCBI Taxonomy" id="441209"/>
    <lineage>
        <taxon>Bacteria</taxon>
        <taxon>Pseudomonadati</taxon>
        <taxon>Pseudomonadota</taxon>
        <taxon>Alphaproteobacteria</taxon>
        <taxon>Rhodobacterales</taxon>
        <taxon>Paracoccaceae</taxon>
        <taxon>Roseinatronobacter</taxon>
    </lineage>
</organism>
<dbReference type="EMBL" id="CP024899">
    <property type="protein sequence ID" value="ATX66138.1"/>
    <property type="molecule type" value="Genomic_DNA"/>
</dbReference>
<gene>
    <name evidence="2" type="ORF">BG454_10175</name>
</gene>
<dbReference type="STRING" id="441209.GCA_001870665_01813"/>
<evidence type="ECO:0000313" key="3">
    <source>
        <dbReference type="Proteomes" id="UP000228948"/>
    </source>
</evidence>
<keyword evidence="1" id="KW-0472">Membrane</keyword>
<keyword evidence="1" id="KW-0812">Transmembrane</keyword>
<reference evidence="2 3" key="1">
    <citation type="submission" date="2017-11" db="EMBL/GenBank/DDBJ databases">
        <title>Revised Sequence and Annotation of the Rhodobaca barguzinensis strain alga05 Genome.</title>
        <authorList>
            <person name="Kopejtka K."/>
            <person name="Tomasch J.M."/>
            <person name="Bunk B."/>
            <person name="Koblizek M."/>
        </authorList>
    </citation>
    <scope>NUCLEOTIDE SEQUENCE [LARGE SCALE GENOMIC DNA]</scope>
    <source>
        <strain evidence="3">alga05</strain>
    </source>
</reference>